<dbReference type="EMBL" id="JAADJZ010000014">
    <property type="protein sequence ID" value="KAF2870060.1"/>
    <property type="molecule type" value="Genomic_DNA"/>
</dbReference>
<evidence type="ECO:0000313" key="3">
    <source>
        <dbReference type="Proteomes" id="UP000481861"/>
    </source>
</evidence>
<dbReference type="AlphaFoldDB" id="A0A7C8M4H2"/>
<proteinExistence type="predicted"/>
<dbReference type="Proteomes" id="UP000481861">
    <property type="component" value="Unassembled WGS sequence"/>
</dbReference>
<feature type="transmembrane region" description="Helical" evidence="1">
    <location>
        <begin position="12"/>
        <end position="32"/>
    </location>
</feature>
<organism evidence="2 3">
    <name type="scientific">Massariosphaeria phaeospora</name>
    <dbReference type="NCBI Taxonomy" id="100035"/>
    <lineage>
        <taxon>Eukaryota</taxon>
        <taxon>Fungi</taxon>
        <taxon>Dikarya</taxon>
        <taxon>Ascomycota</taxon>
        <taxon>Pezizomycotina</taxon>
        <taxon>Dothideomycetes</taxon>
        <taxon>Pleosporomycetidae</taxon>
        <taxon>Pleosporales</taxon>
        <taxon>Pleosporales incertae sedis</taxon>
        <taxon>Massariosphaeria</taxon>
    </lineage>
</organism>
<reference evidence="2 3" key="1">
    <citation type="submission" date="2020-01" db="EMBL/GenBank/DDBJ databases">
        <authorList>
            <consortium name="DOE Joint Genome Institute"/>
            <person name="Haridas S."/>
            <person name="Albert R."/>
            <person name="Binder M."/>
            <person name="Bloem J."/>
            <person name="Labutti K."/>
            <person name="Salamov A."/>
            <person name="Andreopoulos B."/>
            <person name="Baker S.E."/>
            <person name="Barry K."/>
            <person name="Bills G."/>
            <person name="Bluhm B.H."/>
            <person name="Cannon C."/>
            <person name="Castanera R."/>
            <person name="Culley D.E."/>
            <person name="Daum C."/>
            <person name="Ezra D."/>
            <person name="Gonzalez J.B."/>
            <person name="Henrissat B."/>
            <person name="Kuo A."/>
            <person name="Liang C."/>
            <person name="Lipzen A."/>
            <person name="Lutzoni F."/>
            <person name="Magnuson J."/>
            <person name="Mondo S."/>
            <person name="Nolan M."/>
            <person name="Ohm R."/>
            <person name="Pangilinan J."/>
            <person name="Park H.-J.H."/>
            <person name="Ramirez L."/>
            <person name="Alfaro M."/>
            <person name="Sun H."/>
            <person name="Tritt A."/>
            <person name="Yoshinaga Y."/>
            <person name="Zwiers L.-H.L."/>
            <person name="Turgeon B.G."/>
            <person name="Goodwin S.B."/>
            <person name="Spatafora J.W."/>
            <person name="Crous P.W."/>
            <person name="Grigoriev I.V."/>
        </authorList>
    </citation>
    <scope>NUCLEOTIDE SEQUENCE [LARGE SCALE GENOMIC DNA]</scope>
    <source>
        <strain evidence="2 3">CBS 611.86</strain>
    </source>
</reference>
<evidence type="ECO:0000313" key="2">
    <source>
        <dbReference type="EMBL" id="KAF2870060.1"/>
    </source>
</evidence>
<protein>
    <submittedName>
        <fullName evidence="2">Uncharacterized protein</fullName>
    </submittedName>
</protein>
<keyword evidence="1" id="KW-0812">Transmembrane</keyword>
<accession>A0A7C8M4H2</accession>
<name>A0A7C8M4H2_9PLEO</name>
<gene>
    <name evidence="2" type="ORF">BDV95DRAFT_574975</name>
</gene>
<evidence type="ECO:0000256" key="1">
    <source>
        <dbReference type="SAM" id="Phobius"/>
    </source>
</evidence>
<keyword evidence="3" id="KW-1185">Reference proteome</keyword>
<keyword evidence="1" id="KW-0472">Membrane</keyword>
<comment type="caution">
    <text evidence="2">The sequence shown here is derived from an EMBL/GenBank/DDBJ whole genome shotgun (WGS) entry which is preliminary data.</text>
</comment>
<sequence length="85" mass="9717">MFTRIATPPFRTIACILTVFHYCIPSLVFRWLDRCSIMGSVLDSTSREICRACRGGYLEPLGWPLVLLPSGFSTRKVDNRIGWIH</sequence>
<keyword evidence="1" id="KW-1133">Transmembrane helix</keyword>